<sequence length="1585" mass="169351">MKLAKLAVRIDLWRGVQTVMKAGKLQKFTVNTLVLGLLFTGFGGAAAPRVSAAGETPVGVWMTTGDKSNLLTQQPDVAFGADSGREVEAITVNVDEQTTYQSIDGFGGSLTDSSAWLIHGMEDEARSVLMNKLFGRTDEGIGMSYVRLPMGASDFARSIYTYNDIPAGETDLNLERFSIEHDSAYIIPVLKEALAINPQLKIMASPWSAPAWMKDNGSLIMGKLKLEYYGVYADYFVKFIQAYEAEGIPIDAITLQNEPHHEAANYPGMRMEPEDQAELVKHLGPAFEAAGITTKILVWDHNWDEPDYPIEILNDPEAKKYIAGSAFHGYAGKVENQAQVHDLHPDKDIYFTESSGGEFAPDFGSNVAWDVQNLIIGATRNWAKTSLKWNIALNNEHGPRVGGCADCRGIVTIDEGTGSVKYNEEYYAYGQASKFVLPGAVRIKSNTYGAGSIEDVAYRNPDGSKVLLVLNSAKQSKTFKARWGTQSFTYTLPAGAVATFVWNGEQSGIGAISPYSRTEAEEFNQSSQIVTGIAADDGGGQYTAPTGDGGYIVFDQVEFVNGTASLRVRAAAEGDGRIEFRLDSPAGAYAGGVDLSDTGGLQAWKTKTVQVDGIAGTHKLYAVFTGNVRLNWFQFSSDFAQDGNNYLSIGGGFEEAGLAGWNSWSPEGQPSAQKADGEKPRTGNYKLTHYANEAYQQTTYRTVKVPNGMYKASVWYQKGGSTNVSLEAKNYGGPDLSVSAGTTGYVGDWTQIIIPAIPVTNGQLEIGIHSNNAANEWAAFDDVELVRITTKAPASAQGDGAPETPQNVAATLQGGHNIKLDWSAVEGAAGYKIFRSGMDSDSVSDSVYADYRLVSVVSSATGTYTDQGLRGSTSYSYRITAYNATGESAASASATATTEQGADTIAPAAPIGLTAEPGVERVMLVWEANTDSDFLKYNVYVNGVKRASVDPATESRYTVAGLKAGQRYEFSVTAVDQAGNESARSEAVSATPTAAGVLVPFPNLDFEAGTLEPWQEWHPEDQALAAFVDSDSPRGQYKLTHWGGSAYKQSTYRTLEVPNGNYKVQVWVRTGGGQNTFQLEVKNYGGDLRTRDLRSASGGTWTLFAIDQIAVTEGKMEISVFSDAKAGNWAAIDDFEIYSYPSNGTPPTEPGGSDGSGSGGSGGGGTVVTGPTVTREGSTSVISGLQPKQETGADNQQAAVFRIDASLLEKAVQGDGVQVIEINVREAAKGQRNVQVTLPASALHALAEKNDKLRIIVAGEYGSYELPLLAVDSELSNSGAEAQLRIAIRSLDGEEKLAKEAAIQKQGGQLLGQPVAFTVWIGAGNTWKEVKSFGSYFPTRTLPLGTIGQPASATGVMIDEAGGLHPVLTAFNTGKDGQLQAVIRTNHNSVYAVASVSKSFADTKGHWAEKQIQSLSSRFILNGVLEDRFAPERQVTRAEWAAMLTRALGLAPSSSEQPAGFSDVSAERWYGNPIAAAAAAGLMQGLPGGKFEPEAKVTRQEMAASLARALSYMGHAPVAGQGAQKLESFKDRADMAAWALPAMTQALDAGLITGKANGYYYPNQAATRAEAAAVLYRLIEAIQSK</sequence>
<feature type="compositionally biased region" description="Polar residues" evidence="5">
    <location>
        <begin position="1175"/>
        <end position="1190"/>
    </location>
</feature>
<gene>
    <name evidence="9" type="ORF">GCM10010918_21720</name>
</gene>
<dbReference type="InterPro" id="IPR033452">
    <property type="entry name" value="GH30_C"/>
</dbReference>
<dbReference type="InterPro" id="IPR013780">
    <property type="entry name" value="Glyco_hydro_b"/>
</dbReference>
<dbReference type="SUPFAM" id="SSF51445">
    <property type="entry name" value="(Trans)glycosidases"/>
    <property type="match status" value="1"/>
</dbReference>
<dbReference type="Pfam" id="PF00041">
    <property type="entry name" value="fn3"/>
    <property type="match status" value="1"/>
</dbReference>
<evidence type="ECO:0000256" key="4">
    <source>
        <dbReference type="RuleBase" id="RU361188"/>
    </source>
</evidence>
<feature type="domain" description="Fibronectin type-III" evidence="6">
    <location>
        <begin position="804"/>
        <end position="901"/>
    </location>
</feature>
<keyword evidence="10" id="KW-1185">Reference proteome</keyword>
<dbReference type="InterPro" id="IPR006584">
    <property type="entry name" value="Cellulose-bd_IV"/>
</dbReference>
<dbReference type="Gene3D" id="2.60.120.260">
    <property type="entry name" value="Galactose-binding domain-like"/>
    <property type="match status" value="3"/>
</dbReference>
<dbReference type="CDD" id="cd04084">
    <property type="entry name" value="CBM6_xylanase-like"/>
    <property type="match status" value="1"/>
</dbReference>
<feature type="domain" description="CBM6" evidence="7">
    <location>
        <begin position="516"/>
        <end position="636"/>
    </location>
</feature>
<dbReference type="SUPFAM" id="SSF49785">
    <property type="entry name" value="Galactose-binding domain-like"/>
    <property type="match status" value="1"/>
</dbReference>
<evidence type="ECO:0000256" key="5">
    <source>
        <dbReference type="SAM" id="MobiDB-lite"/>
    </source>
</evidence>
<dbReference type="SMART" id="SM00606">
    <property type="entry name" value="CBD_IV"/>
    <property type="match status" value="1"/>
</dbReference>
<dbReference type="Pfam" id="PF02055">
    <property type="entry name" value="Glyco_hydro_30"/>
    <property type="match status" value="1"/>
</dbReference>
<feature type="region of interest" description="Disordered" evidence="5">
    <location>
        <begin position="660"/>
        <end position="681"/>
    </location>
</feature>
<dbReference type="InterPro" id="IPR001119">
    <property type="entry name" value="SLH_dom"/>
</dbReference>
<dbReference type="InterPro" id="IPR036116">
    <property type="entry name" value="FN3_sf"/>
</dbReference>
<dbReference type="Gene3D" id="2.60.40.1180">
    <property type="entry name" value="Golgi alpha-mannosidase II"/>
    <property type="match status" value="1"/>
</dbReference>
<evidence type="ECO:0000259" key="8">
    <source>
        <dbReference type="PROSITE" id="PS51272"/>
    </source>
</evidence>
<feature type="domain" description="SLH" evidence="8">
    <location>
        <begin position="1457"/>
        <end position="1520"/>
    </location>
</feature>
<protein>
    <submittedName>
        <fullName evidence="9">Uncharacterized protein</fullName>
    </submittedName>
</protein>
<dbReference type="PANTHER" id="PTHR11069">
    <property type="entry name" value="GLUCOSYLCERAMIDASE"/>
    <property type="match status" value="1"/>
</dbReference>
<evidence type="ECO:0000256" key="2">
    <source>
        <dbReference type="ARBA" id="ARBA00022729"/>
    </source>
</evidence>
<dbReference type="GO" id="GO:0016020">
    <property type="term" value="C:membrane"/>
    <property type="evidence" value="ECO:0007669"/>
    <property type="project" value="GOC"/>
</dbReference>
<dbReference type="Proteomes" id="UP000600247">
    <property type="component" value="Unassembled WGS sequence"/>
</dbReference>
<dbReference type="Gene3D" id="2.60.40.10">
    <property type="entry name" value="Immunoglobulins"/>
    <property type="match status" value="2"/>
</dbReference>
<dbReference type="CDD" id="cd00063">
    <property type="entry name" value="FN3"/>
    <property type="match status" value="2"/>
</dbReference>
<dbReference type="Pfam" id="PF17189">
    <property type="entry name" value="Glyco_hydro_30C"/>
    <property type="match status" value="1"/>
</dbReference>
<name>A0A917H448_9BACL</name>
<dbReference type="PROSITE" id="PS50853">
    <property type="entry name" value="FN3"/>
    <property type="match status" value="2"/>
</dbReference>
<evidence type="ECO:0000256" key="1">
    <source>
        <dbReference type="ARBA" id="ARBA00005382"/>
    </source>
</evidence>
<dbReference type="Gene3D" id="3.20.20.80">
    <property type="entry name" value="Glycosidases"/>
    <property type="match status" value="1"/>
</dbReference>
<dbReference type="InterPro" id="IPR003961">
    <property type="entry name" value="FN3_dom"/>
</dbReference>
<dbReference type="SMART" id="SM00060">
    <property type="entry name" value="FN3"/>
    <property type="match status" value="2"/>
</dbReference>
<dbReference type="Pfam" id="PF03422">
    <property type="entry name" value="CBM_6"/>
    <property type="match status" value="1"/>
</dbReference>
<proteinExistence type="inferred from homology"/>
<dbReference type="GO" id="GO:0004348">
    <property type="term" value="F:glucosylceramidase activity"/>
    <property type="evidence" value="ECO:0007669"/>
    <property type="project" value="InterPro"/>
</dbReference>
<evidence type="ECO:0000313" key="9">
    <source>
        <dbReference type="EMBL" id="GGG66862.1"/>
    </source>
</evidence>
<dbReference type="SUPFAM" id="SSF51011">
    <property type="entry name" value="Glycosyl hydrolase domain"/>
    <property type="match status" value="1"/>
</dbReference>
<reference evidence="9 10" key="1">
    <citation type="journal article" date="2014" name="Int. J. Syst. Evol. Microbiol.">
        <title>Complete genome sequence of Corynebacterium casei LMG S-19264T (=DSM 44701T), isolated from a smear-ripened cheese.</title>
        <authorList>
            <consortium name="US DOE Joint Genome Institute (JGI-PGF)"/>
            <person name="Walter F."/>
            <person name="Albersmeier A."/>
            <person name="Kalinowski J."/>
            <person name="Ruckert C."/>
        </authorList>
    </citation>
    <scope>NUCLEOTIDE SEQUENCE [LARGE SCALE GENOMIC DNA]</scope>
    <source>
        <strain evidence="9 10">CGMCC 1.15286</strain>
    </source>
</reference>
<dbReference type="InterPro" id="IPR008979">
    <property type="entry name" value="Galactose-bd-like_sf"/>
</dbReference>
<dbReference type="PROSITE" id="PS51175">
    <property type="entry name" value="CBM6"/>
    <property type="match status" value="1"/>
</dbReference>
<evidence type="ECO:0000256" key="3">
    <source>
        <dbReference type="ARBA" id="ARBA00022801"/>
    </source>
</evidence>
<dbReference type="InterPro" id="IPR017853">
    <property type="entry name" value="GH"/>
</dbReference>
<keyword evidence="4" id="KW-0326">Glycosidase</keyword>
<feature type="domain" description="Fibronectin type-III" evidence="6">
    <location>
        <begin position="906"/>
        <end position="996"/>
    </location>
</feature>
<dbReference type="GO" id="GO:0030246">
    <property type="term" value="F:carbohydrate binding"/>
    <property type="evidence" value="ECO:0007669"/>
    <property type="project" value="InterPro"/>
</dbReference>
<dbReference type="InterPro" id="IPR005084">
    <property type="entry name" value="CBM6"/>
</dbReference>
<dbReference type="SUPFAM" id="SSF49265">
    <property type="entry name" value="Fibronectin type III"/>
    <property type="match status" value="1"/>
</dbReference>
<feature type="compositionally biased region" description="Gly residues" evidence="5">
    <location>
        <begin position="1152"/>
        <end position="1167"/>
    </location>
</feature>
<accession>A0A917H448</accession>
<dbReference type="PRINTS" id="PR00843">
    <property type="entry name" value="GLHYDRLASE30"/>
</dbReference>
<evidence type="ECO:0000259" key="6">
    <source>
        <dbReference type="PROSITE" id="PS50853"/>
    </source>
</evidence>
<organism evidence="9 10">
    <name type="scientific">Paenibacillus radicis</name>
    <name type="common">ex Gao et al. 2016</name>
    <dbReference type="NCBI Taxonomy" id="1737354"/>
    <lineage>
        <taxon>Bacteria</taxon>
        <taxon>Bacillati</taxon>
        <taxon>Bacillota</taxon>
        <taxon>Bacilli</taxon>
        <taxon>Bacillales</taxon>
        <taxon>Paenibacillaceae</taxon>
        <taxon>Paenibacillus</taxon>
    </lineage>
</organism>
<feature type="domain" description="SLH" evidence="8">
    <location>
        <begin position="1395"/>
        <end position="1456"/>
    </location>
</feature>
<evidence type="ECO:0000313" key="10">
    <source>
        <dbReference type="Proteomes" id="UP000600247"/>
    </source>
</evidence>
<dbReference type="InterPro" id="IPR013783">
    <property type="entry name" value="Ig-like_fold"/>
</dbReference>
<dbReference type="PANTHER" id="PTHR11069:SF23">
    <property type="entry name" value="LYSOSOMAL ACID GLUCOSYLCERAMIDASE"/>
    <property type="match status" value="1"/>
</dbReference>
<dbReference type="InterPro" id="IPR033453">
    <property type="entry name" value="Glyco_hydro_30_TIM-barrel"/>
</dbReference>
<comment type="caution">
    <text evidence="9">The sequence shown here is derived from an EMBL/GenBank/DDBJ whole genome shotgun (WGS) entry which is preliminary data.</text>
</comment>
<dbReference type="InterPro" id="IPR001139">
    <property type="entry name" value="Glyco_hydro_30"/>
</dbReference>
<dbReference type="Pfam" id="PF00395">
    <property type="entry name" value="SLH"/>
    <property type="match status" value="3"/>
</dbReference>
<feature type="domain" description="SLH" evidence="8">
    <location>
        <begin position="1526"/>
        <end position="1585"/>
    </location>
</feature>
<dbReference type="GO" id="GO:0006680">
    <property type="term" value="P:glucosylceramide catabolic process"/>
    <property type="evidence" value="ECO:0007669"/>
    <property type="project" value="TreeGrafter"/>
</dbReference>
<feature type="compositionally biased region" description="Polar residues" evidence="5">
    <location>
        <begin position="662"/>
        <end position="672"/>
    </location>
</feature>
<keyword evidence="2" id="KW-0732">Signal</keyword>
<dbReference type="PROSITE" id="PS51272">
    <property type="entry name" value="SLH"/>
    <property type="match status" value="3"/>
</dbReference>
<dbReference type="EMBL" id="BMHY01000003">
    <property type="protein sequence ID" value="GGG66862.1"/>
    <property type="molecule type" value="Genomic_DNA"/>
</dbReference>
<keyword evidence="3 4" id="KW-0378">Hydrolase</keyword>
<feature type="region of interest" description="Disordered" evidence="5">
    <location>
        <begin position="1140"/>
        <end position="1190"/>
    </location>
</feature>
<evidence type="ECO:0000259" key="7">
    <source>
        <dbReference type="PROSITE" id="PS51175"/>
    </source>
</evidence>
<comment type="similarity">
    <text evidence="1 4">Belongs to the glycosyl hydrolase 30 family.</text>
</comment>